<protein>
    <submittedName>
        <fullName evidence="1">Uncharacterized protein</fullName>
    </submittedName>
</protein>
<sequence length="115" mass="12606">MEDARLEFLLDAVDRISLCEGFADSLDDPDPVPLAVFPRVDVAPTAQVDSNDGSGCGQRCWVRSRRGAAGNRSDQSTDRLNARLRLGQKGYRLVIVQRVLNEKCGSVYLSLLLLG</sequence>
<evidence type="ECO:0000313" key="1">
    <source>
        <dbReference type="EMBL" id="EMS53460.1"/>
    </source>
</evidence>
<accession>M7ZM95</accession>
<name>M7ZM95_TRIUA</name>
<dbReference type="OrthoDB" id="10283974at2759"/>
<organism evidence="1">
    <name type="scientific">Triticum urartu</name>
    <name type="common">Red wild einkorn</name>
    <name type="synonym">Crithodium urartu</name>
    <dbReference type="NCBI Taxonomy" id="4572"/>
    <lineage>
        <taxon>Eukaryota</taxon>
        <taxon>Viridiplantae</taxon>
        <taxon>Streptophyta</taxon>
        <taxon>Embryophyta</taxon>
        <taxon>Tracheophyta</taxon>
        <taxon>Spermatophyta</taxon>
        <taxon>Magnoliopsida</taxon>
        <taxon>Liliopsida</taxon>
        <taxon>Poales</taxon>
        <taxon>Poaceae</taxon>
        <taxon>BOP clade</taxon>
        <taxon>Pooideae</taxon>
        <taxon>Triticodae</taxon>
        <taxon>Triticeae</taxon>
        <taxon>Triticinae</taxon>
        <taxon>Triticum</taxon>
    </lineage>
</organism>
<gene>
    <name evidence="1" type="ORF">TRIUR3_03300</name>
</gene>
<reference evidence="1" key="1">
    <citation type="journal article" date="2013" name="Nature">
        <title>Draft genome of the wheat A-genome progenitor Triticum urartu.</title>
        <authorList>
            <person name="Ling H.Q."/>
            <person name="Zhao S."/>
            <person name="Liu D."/>
            <person name="Wang J."/>
            <person name="Sun H."/>
            <person name="Zhang C."/>
            <person name="Fan H."/>
            <person name="Li D."/>
            <person name="Dong L."/>
            <person name="Tao Y."/>
            <person name="Gao C."/>
            <person name="Wu H."/>
            <person name="Li Y."/>
            <person name="Cui Y."/>
            <person name="Guo X."/>
            <person name="Zheng S."/>
            <person name="Wang B."/>
            <person name="Yu K."/>
            <person name="Liang Q."/>
            <person name="Yang W."/>
            <person name="Lou X."/>
            <person name="Chen J."/>
            <person name="Feng M."/>
            <person name="Jian J."/>
            <person name="Zhang X."/>
            <person name="Luo G."/>
            <person name="Jiang Y."/>
            <person name="Liu J."/>
            <person name="Wang Z."/>
            <person name="Sha Y."/>
            <person name="Zhang B."/>
            <person name="Wu H."/>
            <person name="Tang D."/>
            <person name="Shen Q."/>
            <person name="Xue P."/>
            <person name="Zou S."/>
            <person name="Wang X."/>
            <person name="Liu X."/>
            <person name="Wang F."/>
            <person name="Yang Y."/>
            <person name="An X."/>
            <person name="Dong Z."/>
            <person name="Zhang K."/>
            <person name="Zhang X."/>
            <person name="Luo M.C."/>
            <person name="Dvorak J."/>
            <person name="Tong Y."/>
            <person name="Wang J."/>
            <person name="Yang H."/>
            <person name="Li Z."/>
            <person name="Wang D."/>
            <person name="Zhang A."/>
            <person name="Wang J."/>
        </authorList>
    </citation>
    <scope>NUCLEOTIDE SEQUENCE</scope>
</reference>
<dbReference type="AlphaFoldDB" id="M7ZM95"/>
<proteinExistence type="predicted"/>
<dbReference type="EMBL" id="KD194511">
    <property type="protein sequence ID" value="EMS53460.1"/>
    <property type="molecule type" value="Genomic_DNA"/>
</dbReference>